<dbReference type="SUPFAM" id="SSF53474">
    <property type="entry name" value="alpha/beta-Hydrolases"/>
    <property type="match status" value="1"/>
</dbReference>
<dbReference type="EMBL" id="CADCTR010001162">
    <property type="protein sequence ID" value="CAA9284197.1"/>
    <property type="molecule type" value="Genomic_DNA"/>
</dbReference>
<feature type="domain" description="AB hydrolase-1" evidence="1">
    <location>
        <begin position="28"/>
        <end position="125"/>
    </location>
</feature>
<dbReference type="Gene3D" id="3.40.50.1820">
    <property type="entry name" value="alpha/beta hydrolase"/>
    <property type="match status" value="1"/>
</dbReference>
<dbReference type="PANTHER" id="PTHR46331:SF2">
    <property type="entry name" value="VALACYCLOVIR HYDROLASE"/>
    <property type="match status" value="1"/>
</dbReference>
<name>A0A6J4JPN7_9CHLR</name>
<dbReference type="AlphaFoldDB" id="A0A6J4JPN7"/>
<reference evidence="2" key="1">
    <citation type="submission" date="2020-02" db="EMBL/GenBank/DDBJ databases">
        <authorList>
            <person name="Meier V. D."/>
        </authorList>
    </citation>
    <scope>NUCLEOTIDE SEQUENCE</scope>
    <source>
        <strain evidence="2">AVDCRST_MAG93</strain>
    </source>
</reference>
<dbReference type="InterPro" id="IPR029058">
    <property type="entry name" value="AB_hydrolase_fold"/>
</dbReference>
<sequence>MTATSARTGYAPVNGLEMYYEIHGEGQPLVLLHGGLGSTGMLGEVLSTLAQTRQVIAADLQGHGRTADIDRPMRAEFMGDDVAALIKHLGLGLVDMVGYSMGGGVAIRTAIQHPELVRKLVAISRPFKRDGWYPEMRDGMEQMSAAAAPFMEQTPMYQSYKEIAPRPENFPVLLDKIGESMRRPYDWSDEIAAMTIPTLIVAGDADAFSPAHAAQFFELLGGGKKDGSWDRSGMSNSRLAILPNTTHYTIFSSPALAPIIQAFLDEPMPETV</sequence>
<accession>A0A6J4JPN7</accession>
<proteinExistence type="predicted"/>
<dbReference type="GO" id="GO:0017171">
    <property type="term" value="F:serine hydrolase activity"/>
    <property type="evidence" value="ECO:0007669"/>
    <property type="project" value="TreeGrafter"/>
</dbReference>
<protein>
    <recommendedName>
        <fullName evidence="1">AB hydrolase-1 domain-containing protein</fullName>
    </recommendedName>
</protein>
<evidence type="ECO:0000313" key="2">
    <source>
        <dbReference type="EMBL" id="CAA9284197.1"/>
    </source>
</evidence>
<evidence type="ECO:0000259" key="1">
    <source>
        <dbReference type="Pfam" id="PF00561"/>
    </source>
</evidence>
<organism evidence="2">
    <name type="scientific">uncultured Chloroflexia bacterium</name>
    <dbReference type="NCBI Taxonomy" id="1672391"/>
    <lineage>
        <taxon>Bacteria</taxon>
        <taxon>Bacillati</taxon>
        <taxon>Chloroflexota</taxon>
        <taxon>Chloroflexia</taxon>
        <taxon>environmental samples</taxon>
    </lineage>
</organism>
<dbReference type="InterPro" id="IPR000073">
    <property type="entry name" value="AB_hydrolase_1"/>
</dbReference>
<gene>
    <name evidence="2" type="ORF">AVDCRST_MAG93-3409</name>
</gene>
<dbReference type="PRINTS" id="PR00111">
    <property type="entry name" value="ABHYDROLASE"/>
</dbReference>
<dbReference type="PANTHER" id="PTHR46331">
    <property type="entry name" value="VALACYCLOVIR HYDROLASE"/>
    <property type="match status" value="1"/>
</dbReference>
<dbReference type="Pfam" id="PF00561">
    <property type="entry name" value="Abhydrolase_1"/>
    <property type="match status" value="1"/>
</dbReference>